<gene>
    <name evidence="2" type="ORF">GCM10010885_19060</name>
</gene>
<sequence>MEARLPNWMFASFAIAGWELFAFLAHWLHMPRLRYVGAGIVVVCALVLAYRFAVRQFRRWSRPGGGDDEGEPS</sequence>
<accession>A0A917KDF0</accession>
<keyword evidence="1" id="KW-0812">Transmembrane</keyword>
<protein>
    <submittedName>
        <fullName evidence="2">Uncharacterized protein</fullName>
    </submittedName>
</protein>
<reference evidence="2" key="1">
    <citation type="journal article" date="2014" name="Int. J. Syst. Evol. Microbiol.">
        <title>Complete genome sequence of Corynebacterium casei LMG S-19264T (=DSM 44701T), isolated from a smear-ripened cheese.</title>
        <authorList>
            <consortium name="US DOE Joint Genome Institute (JGI-PGF)"/>
            <person name="Walter F."/>
            <person name="Albersmeier A."/>
            <person name="Kalinowski J."/>
            <person name="Ruckert C."/>
        </authorList>
    </citation>
    <scope>NUCLEOTIDE SEQUENCE</scope>
    <source>
        <strain evidence="2">JCM 18487</strain>
    </source>
</reference>
<evidence type="ECO:0000256" key="1">
    <source>
        <dbReference type="SAM" id="Phobius"/>
    </source>
</evidence>
<evidence type="ECO:0000313" key="3">
    <source>
        <dbReference type="Proteomes" id="UP000637695"/>
    </source>
</evidence>
<dbReference type="AlphaFoldDB" id="A0A917KDF0"/>
<reference evidence="2" key="2">
    <citation type="submission" date="2020-09" db="EMBL/GenBank/DDBJ databases">
        <authorList>
            <person name="Sun Q."/>
            <person name="Ohkuma M."/>
        </authorList>
    </citation>
    <scope>NUCLEOTIDE SEQUENCE</scope>
    <source>
        <strain evidence="2">JCM 18487</strain>
    </source>
</reference>
<evidence type="ECO:0000313" key="2">
    <source>
        <dbReference type="EMBL" id="GGJ10094.1"/>
    </source>
</evidence>
<keyword evidence="3" id="KW-1185">Reference proteome</keyword>
<comment type="caution">
    <text evidence="2">The sequence shown here is derived from an EMBL/GenBank/DDBJ whole genome shotgun (WGS) entry which is preliminary data.</text>
</comment>
<feature type="transmembrane region" description="Helical" evidence="1">
    <location>
        <begin position="35"/>
        <end position="53"/>
    </location>
</feature>
<keyword evidence="1" id="KW-1133">Transmembrane helix</keyword>
<proteinExistence type="predicted"/>
<name>A0A917KDF0_9BACL</name>
<dbReference type="EMBL" id="BMOY01000031">
    <property type="protein sequence ID" value="GGJ10094.1"/>
    <property type="molecule type" value="Genomic_DNA"/>
</dbReference>
<keyword evidence="1" id="KW-0472">Membrane</keyword>
<dbReference type="RefSeq" id="WP_188882701.1">
    <property type="nucleotide sequence ID" value="NZ_BMOY01000031.1"/>
</dbReference>
<feature type="transmembrane region" description="Helical" evidence="1">
    <location>
        <begin position="7"/>
        <end position="29"/>
    </location>
</feature>
<dbReference type="Proteomes" id="UP000637695">
    <property type="component" value="Unassembled WGS sequence"/>
</dbReference>
<organism evidence="2 3">
    <name type="scientific">Alicyclobacillus cellulosilyticus</name>
    <dbReference type="NCBI Taxonomy" id="1003997"/>
    <lineage>
        <taxon>Bacteria</taxon>
        <taxon>Bacillati</taxon>
        <taxon>Bacillota</taxon>
        <taxon>Bacilli</taxon>
        <taxon>Bacillales</taxon>
        <taxon>Alicyclobacillaceae</taxon>
        <taxon>Alicyclobacillus</taxon>
    </lineage>
</organism>